<dbReference type="AlphaFoldDB" id="A0A1W2CDL5"/>
<evidence type="ECO:0000313" key="2">
    <source>
        <dbReference type="Proteomes" id="UP000192790"/>
    </source>
</evidence>
<dbReference type="Proteomes" id="UP000192790">
    <property type="component" value="Unassembled WGS sequence"/>
</dbReference>
<dbReference type="RefSeq" id="WP_143807007.1">
    <property type="nucleotide sequence ID" value="NZ_FWXW01000009.1"/>
</dbReference>
<evidence type="ECO:0000313" key="1">
    <source>
        <dbReference type="EMBL" id="SMC83293.1"/>
    </source>
</evidence>
<keyword evidence="2" id="KW-1185">Reference proteome</keyword>
<sequence length="273" mass="30641">MSNEALPVVLDIFARRILAKAELTQQQEVFQEQYTTVAPITPLGTKAPLRLFIINHDADPTEVPNTDYGSAVKCVKLCKRILDEDPSNTIICTQKSKVIIDFELILIVEYEDNTFDVLTLPRNLSSRLHYSAGTTKAFVESTVIDAAGAPVVQHQNVSQPYEALVIRSTGVNAYTNFEYTVNIPISSFSTVLRKCELDDPSLQSYILLRNLDYEVDVLDPFQVFINADNTQSIWTTEVEFSLYEDIIDKLGIDQDVRILGTPEYVCTDDCSCP</sequence>
<organism evidence="1 2">
    <name type="scientific">Papillibacter cinnamivorans DSM 12816</name>
    <dbReference type="NCBI Taxonomy" id="1122930"/>
    <lineage>
        <taxon>Bacteria</taxon>
        <taxon>Bacillati</taxon>
        <taxon>Bacillota</taxon>
        <taxon>Clostridia</taxon>
        <taxon>Eubacteriales</taxon>
        <taxon>Oscillospiraceae</taxon>
        <taxon>Papillibacter</taxon>
    </lineage>
</organism>
<dbReference type="OrthoDB" id="1950896at2"/>
<dbReference type="EMBL" id="FWXW01000009">
    <property type="protein sequence ID" value="SMC83293.1"/>
    <property type="molecule type" value="Genomic_DNA"/>
</dbReference>
<name>A0A1W2CDL5_9FIRM</name>
<reference evidence="1 2" key="1">
    <citation type="submission" date="2017-04" db="EMBL/GenBank/DDBJ databases">
        <authorList>
            <person name="Afonso C.L."/>
            <person name="Miller P.J."/>
            <person name="Scott M.A."/>
            <person name="Spackman E."/>
            <person name="Goraichik I."/>
            <person name="Dimitrov K.M."/>
            <person name="Suarez D.L."/>
            <person name="Swayne D.E."/>
        </authorList>
    </citation>
    <scope>NUCLEOTIDE SEQUENCE [LARGE SCALE GENOMIC DNA]</scope>
    <source>
        <strain evidence="1 2">DSM 12816</strain>
    </source>
</reference>
<accession>A0A1W2CDL5</accession>
<protein>
    <submittedName>
        <fullName evidence="1">Uncharacterized protein</fullName>
    </submittedName>
</protein>
<proteinExistence type="predicted"/>
<gene>
    <name evidence="1" type="ORF">SAMN02745168_2757</name>
</gene>